<dbReference type="InterPro" id="IPR029030">
    <property type="entry name" value="Caspase-like_dom_sf"/>
</dbReference>
<proteinExistence type="predicted"/>
<dbReference type="PANTHER" id="PTHR22576:SF37">
    <property type="entry name" value="MUCOSA-ASSOCIATED LYMPHOID TISSUE LYMPHOMA TRANSLOCATION PROTEIN 1"/>
    <property type="match status" value="1"/>
</dbReference>
<dbReference type="Proteomes" id="UP001231124">
    <property type="component" value="Unassembled WGS sequence"/>
</dbReference>
<comment type="caution">
    <text evidence="2">The sequence shown here is derived from an EMBL/GenBank/DDBJ whole genome shotgun (WGS) entry which is preliminary data.</text>
</comment>
<name>A0ABU0I4L3_9HYPH</name>
<dbReference type="EMBL" id="JAUSVP010000009">
    <property type="protein sequence ID" value="MDQ0448589.1"/>
    <property type="molecule type" value="Genomic_DNA"/>
</dbReference>
<dbReference type="Pfam" id="PF00656">
    <property type="entry name" value="Peptidase_C14"/>
    <property type="match status" value="1"/>
</dbReference>
<dbReference type="SUPFAM" id="SSF52129">
    <property type="entry name" value="Caspase-like"/>
    <property type="match status" value="1"/>
</dbReference>
<dbReference type="PROSITE" id="PS50208">
    <property type="entry name" value="CASPASE_P20"/>
    <property type="match status" value="1"/>
</dbReference>
<dbReference type="InterPro" id="IPR001309">
    <property type="entry name" value="Pept_C14_p20"/>
</dbReference>
<dbReference type="Gene3D" id="3.40.50.1460">
    <property type="match status" value="1"/>
</dbReference>
<evidence type="ECO:0000313" key="2">
    <source>
        <dbReference type="EMBL" id="MDQ0448589.1"/>
    </source>
</evidence>
<sequence length="590" mass="64440">MAGSLSTFNSAIRIATLIAFVVVAQIFDHSATAFAQEAIRATPVKLSEAIPSTKRFALVIGNSAYRNVPGLRNTKSDAAAMAVKLRGLGYEVVHATDLDRRSMNETITSFLARIEPGSEVLVYYSGHGVELNGSNYLLPVDIPALSPDQERMLRTEGANLTDLLLDLEGRSPRVTLVILDACRDNPFREANGGATTRSLGATRGLGRVDPPRGTFVIFSAGVGEQAIDNLGSQDTNPNGLFTRKLLPLIGQEGLEIRPMVQRLRAEVREAALSGNGRSQIPSYYDQLLGEFYFRPKSQETEVPTQNSCDRLVDADASATSVLKADLEAGLEACTSAVTQFPSEARFVRQLQAVQEQRMVQRALNSDQADLSRAYLLLYPAGRFAADLRAHIATLGSASETKRAPEQPVNVPVPSPPTPIVVPQVDLGRVLQTELKRVGCDPVSVDGTWGPASTRAMINYNRFTHVSFETAKPTIEALEAVRGHSERICPLVCSRGEHIVSDKCVPITCKFGFRQDSMGLCAKIERPTRKIQEEISNNKVNNNRPTETRRKSNNYRLANNKIKPSGRRLFGDDLTPRKIGGCQYFNGISAC</sequence>
<gene>
    <name evidence="2" type="ORF">QO012_003100</name>
</gene>
<dbReference type="RefSeq" id="WP_307354406.1">
    <property type="nucleotide sequence ID" value="NZ_JAUSVP010000009.1"/>
</dbReference>
<reference evidence="2 3" key="1">
    <citation type="submission" date="2023-07" db="EMBL/GenBank/DDBJ databases">
        <title>Genomic Encyclopedia of Type Strains, Phase IV (KMG-IV): sequencing the most valuable type-strain genomes for metagenomic binning, comparative biology and taxonomic classification.</title>
        <authorList>
            <person name="Goeker M."/>
        </authorList>
    </citation>
    <scope>NUCLEOTIDE SEQUENCE [LARGE SCALE GENOMIC DNA]</scope>
    <source>
        <strain evidence="2 3">DSM 19013</strain>
    </source>
</reference>
<protein>
    <recommendedName>
        <fullName evidence="1">Caspase family p20 domain-containing protein</fullName>
    </recommendedName>
</protein>
<organism evidence="2 3">
    <name type="scientific">Methylobacterium aerolatum</name>
    <dbReference type="NCBI Taxonomy" id="418708"/>
    <lineage>
        <taxon>Bacteria</taxon>
        <taxon>Pseudomonadati</taxon>
        <taxon>Pseudomonadota</taxon>
        <taxon>Alphaproteobacteria</taxon>
        <taxon>Hyphomicrobiales</taxon>
        <taxon>Methylobacteriaceae</taxon>
        <taxon>Methylobacterium</taxon>
    </lineage>
</organism>
<accession>A0ABU0I4L3</accession>
<dbReference type="InterPro" id="IPR052039">
    <property type="entry name" value="Caspase-related_regulators"/>
</dbReference>
<dbReference type="PANTHER" id="PTHR22576">
    <property type="entry name" value="MUCOSA ASSOCIATED LYMPHOID TISSUE LYMPHOMA TRANSLOCATION PROTEIN 1/PARACASPASE"/>
    <property type="match status" value="1"/>
</dbReference>
<evidence type="ECO:0000313" key="3">
    <source>
        <dbReference type="Proteomes" id="UP001231124"/>
    </source>
</evidence>
<keyword evidence="3" id="KW-1185">Reference proteome</keyword>
<dbReference type="InterPro" id="IPR011600">
    <property type="entry name" value="Pept_C14_caspase"/>
</dbReference>
<feature type="domain" description="Caspase family p20" evidence="1">
    <location>
        <begin position="53"/>
        <end position="186"/>
    </location>
</feature>
<evidence type="ECO:0000259" key="1">
    <source>
        <dbReference type="PROSITE" id="PS50208"/>
    </source>
</evidence>